<dbReference type="PRINTS" id="PR00069">
    <property type="entry name" value="ALDKETRDTASE"/>
</dbReference>
<evidence type="ECO:0000313" key="8">
    <source>
        <dbReference type="EMBL" id="MBB6174545.1"/>
    </source>
</evidence>
<dbReference type="PANTHER" id="PTHR43827:SF3">
    <property type="entry name" value="NADP-DEPENDENT OXIDOREDUCTASE DOMAIN-CONTAINING PROTEIN"/>
    <property type="match status" value="1"/>
</dbReference>
<comment type="caution">
    <text evidence="8">The sequence shown here is derived from an EMBL/GenBank/DDBJ whole genome shotgun (WGS) entry which is preliminary data.</text>
</comment>
<comment type="similarity">
    <text evidence="1">Belongs to the aldo/keto reductase family.</text>
</comment>
<feature type="binding site" evidence="5">
    <location>
        <position position="137"/>
    </location>
    <ligand>
        <name>substrate</name>
    </ligand>
</feature>
<dbReference type="Gene3D" id="3.20.20.100">
    <property type="entry name" value="NADP-dependent oxidoreductase domain"/>
    <property type="match status" value="1"/>
</dbReference>
<reference evidence="8 9" key="1">
    <citation type="submission" date="2020-08" db="EMBL/GenBank/DDBJ databases">
        <title>Sequencing the genomes of 1000 actinobacteria strains.</title>
        <authorList>
            <person name="Klenk H.-P."/>
        </authorList>
    </citation>
    <scope>NUCLEOTIDE SEQUENCE [LARGE SCALE GENOMIC DNA]</scope>
    <source>
        <strain evidence="8 9">DSM 46659</strain>
    </source>
</reference>
<dbReference type="PANTHER" id="PTHR43827">
    <property type="entry name" value="2,5-DIKETO-D-GLUCONIC ACID REDUCTASE"/>
    <property type="match status" value="1"/>
</dbReference>
<dbReference type="InterPro" id="IPR018170">
    <property type="entry name" value="Aldo/ket_reductase_CS"/>
</dbReference>
<dbReference type="PROSITE" id="PS00062">
    <property type="entry name" value="ALDOKETO_REDUCTASE_2"/>
    <property type="match status" value="1"/>
</dbReference>
<dbReference type="InterPro" id="IPR023210">
    <property type="entry name" value="NADP_OxRdtase_dom"/>
</dbReference>
<dbReference type="SUPFAM" id="SSF51430">
    <property type="entry name" value="NAD(P)-linked oxidoreductase"/>
    <property type="match status" value="1"/>
</dbReference>
<gene>
    <name evidence="8" type="ORF">HNR23_004605</name>
</gene>
<evidence type="ECO:0000256" key="1">
    <source>
        <dbReference type="ARBA" id="ARBA00007905"/>
    </source>
</evidence>
<protein>
    <submittedName>
        <fullName evidence="8">Diketogulonate reductase-like aldo/keto reductase</fullName>
    </submittedName>
</protein>
<dbReference type="InterPro" id="IPR020471">
    <property type="entry name" value="AKR"/>
</dbReference>
<dbReference type="InterPro" id="IPR036812">
    <property type="entry name" value="NAD(P)_OxRdtase_dom_sf"/>
</dbReference>
<evidence type="ECO:0000256" key="2">
    <source>
        <dbReference type="ARBA" id="ARBA00022857"/>
    </source>
</evidence>
<dbReference type="FunFam" id="3.20.20.100:FF:000015">
    <property type="entry name" value="Oxidoreductase, aldo/keto reductase family"/>
    <property type="match status" value="1"/>
</dbReference>
<evidence type="ECO:0000256" key="4">
    <source>
        <dbReference type="PIRSR" id="PIRSR000097-1"/>
    </source>
</evidence>
<evidence type="ECO:0000256" key="5">
    <source>
        <dbReference type="PIRSR" id="PIRSR000097-2"/>
    </source>
</evidence>
<organism evidence="8 9">
    <name type="scientific">Nocardiopsis mwathae</name>
    <dbReference type="NCBI Taxonomy" id="1472723"/>
    <lineage>
        <taxon>Bacteria</taxon>
        <taxon>Bacillati</taxon>
        <taxon>Actinomycetota</taxon>
        <taxon>Actinomycetes</taxon>
        <taxon>Streptosporangiales</taxon>
        <taxon>Nocardiopsidaceae</taxon>
        <taxon>Nocardiopsis</taxon>
    </lineage>
</organism>
<evidence type="ECO:0000259" key="7">
    <source>
        <dbReference type="Pfam" id="PF00248"/>
    </source>
</evidence>
<evidence type="ECO:0000313" key="9">
    <source>
        <dbReference type="Proteomes" id="UP000546642"/>
    </source>
</evidence>
<feature type="active site" description="Proton donor" evidence="4">
    <location>
        <position position="79"/>
    </location>
</feature>
<dbReference type="AlphaFoldDB" id="A0A7X0D7N8"/>
<name>A0A7X0D7N8_9ACTN</name>
<dbReference type="Proteomes" id="UP000546642">
    <property type="component" value="Unassembled WGS sequence"/>
</dbReference>
<dbReference type="PROSITE" id="PS00063">
    <property type="entry name" value="ALDOKETO_REDUCTASE_3"/>
    <property type="match status" value="1"/>
</dbReference>
<evidence type="ECO:0000256" key="6">
    <source>
        <dbReference type="PIRSR" id="PIRSR000097-3"/>
    </source>
</evidence>
<feature type="site" description="Lowers pKa of active site Tyr" evidence="6">
    <location>
        <position position="104"/>
    </location>
</feature>
<keyword evidence="9" id="KW-1185">Reference proteome</keyword>
<dbReference type="EMBL" id="JACHDS010000001">
    <property type="protein sequence ID" value="MBB6174545.1"/>
    <property type="molecule type" value="Genomic_DNA"/>
</dbReference>
<keyword evidence="3" id="KW-0560">Oxidoreductase</keyword>
<feature type="domain" description="NADP-dependent oxidoreductase" evidence="7">
    <location>
        <begin position="46"/>
        <end position="289"/>
    </location>
</feature>
<accession>A0A7X0D7N8</accession>
<keyword evidence="2" id="KW-0521">NADP</keyword>
<proteinExistence type="inferred from homology"/>
<sequence length="306" mass="32531">MGGVGGVDGVDAMGAMESTDGTAVPTSVSPAVERVELNDGTAMPRLGLGVFQAGVDEAAAAVRTALLAGYRMVDTAAVYGNEAGVGRGIADSGVPREDVFVVTKVWNDDQGYDATLRAFDASAARLGLDHVDQYLIHWPRPRLDLYPETWRALCRLRAEGRVRSIGVSNFAPEHIDRLIAESGTAPAVNQIELHPGLHQGGLRAYHASRGIATQAWSPLGRGQGFLSHRAVAAVAEAHGRTPAQVVLRWHLQMGVVPLPKSVTPERIRGNLDVFGFELDATEMDLITGVGDGYHVGPDPSLLFDIS</sequence>
<dbReference type="PIRSF" id="PIRSF000097">
    <property type="entry name" value="AKR"/>
    <property type="match status" value="1"/>
</dbReference>
<evidence type="ECO:0000256" key="3">
    <source>
        <dbReference type="ARBA" id="ARBA00023002"/>
    </source>
</evidence>
<dbReference type="GO" id="GO:0016616">
    <property type="term" value="F:oxidoreductase activity, acting on the CH-OH group of donors, NAD or NADP as acceptor"/>
    <property type="evidence" value="ECO:0007669"/>
    <property type="project" value="UniProtKB-ARBA"/>
</dbReference>
<dbReference type="Pfam" id="PF00248">
    <property type="entry name" value="Aldo_ket_red"/>
    <property type="match status" value="1"/>
</dbReference>